<keyword evidence="9" id="KW-1185">Reference proteome</keyword>
<evidence type="ECO:0000313" key="9">
    <source>
        <dbReference type="Proteomes" id="UP000594262"/>
    </source>
</evidence>
<dbReference type="PROSITE" id="PS50212">
    <property type="entry name" value="RASGEF_NTER"/>
    <property type="match status" value="1"/>
</dbReference>
<feature type="compositionally biased region" description="Polar residues" evidence="5">
    <location>
        <begin position="844"/>
        <end position="882"/>
    </location>
</feature>
<dbReference type="GO" id="GO:0005085">
    <property type="term" value="F:guanyl-nucleotide exchange factor activity"/>
    <property type="evidence" value="ECO:0007669"/>
    <property type="project" value="UniProtKB-KW"/>
</dbReference>
<dbReference type="PROSITE" id="PS50297">
    <property type="entry name" value="ANK_REP_REGION"/>
    <property type="match status" value="2"/>
</dbReference>
<evidence type="ECO:0000256" key="1">
    <source>
        <dbReference type="ARBA" id="ARBA00022737"/>
    </source>
</evidence>
<feature type="compositionally biased region" description="Polar residues" evidence="5">
    <location>
        <begin position="1506"/>
        <end position="1544"/>
    </location>
</feature>
<keyword evidence="1" id="KW-0677">Repeat</keyword>
<dbReference type="Proteomes" id="UP000594262">
    <property type="component" value="Unplaced"/>
</dbReference>
<dbReference type="SUPFAM" id="SSF50729">
    <property type="entry name" value="PH domain-like"/>
    <property type="match status" value="1"/>
</dbReference>
<dbReference type="EnsemblMetazoa" id="CLYHEMT008566.1">
    <property type="protein sequence ID" value="CLYHEMP008566.1"/>
    <property type="gene ID" value="CLYHEMG008566"/>
</dbReference>
<feature type="repeat" description="ANK" evidence="3">
    <location>
        <begin position="355"/>
        <end position="387"/>
    </location>
</feature>
<feature type="compositionally biased region" description="Basic and acidic residues" evidence="5">
    <location>
        <begin position="571"/>
        <end position="581"/>
    </location>
</feature>
<feature type="region of interest" description="Disordered" evidence="5">
    <location>
        <begin position="180"/>
        <end position="201"/>
    </location>
</feature>
<feature type="compositionally biased region" description="Polar residues" evidence="5">
    <location>
        <begin position="544"/>
        <end position="554"/>
    </location>
</feature>
<feature type="domain" description="PID" evidence="6">
    <location>
        <begin position="55"/>
        <end position="170"/>
    </location>
</feature>
<dbReference type="SMART" id="SM00248">
    <property type="entry name" value="ANK"/>
    <property type="match status" value="3"/>
</dbReference>
<dbReference type="InterPro" id="IPR011989">
    <property type="entry name" value="ARM-like"/>
</dbReference>
<feature type="region of interest" description="Disordered" evidence="5">
    <location>
        <begin position="503"/>
        <end position="581"/>
    </location>
</feature>
<dbReference type="Pfam" id="PF00373">
    <property type="entry name" value="FERM_M"/>
    <property type="match status" value="1"/>
</dbReference>
<keyword evidence="4" id="KW-0344">Guanine-nucleotide releasing factor</keyword>
<feature type="compositionally biased region" description="Basic and acidic residues" evidence="5">
    <location>
        <begin position="555"/>
        <end position="564"/>
    </location>
</feature>
<feature type="region of interest" description="Disordered" evidence="5">
    <location>
        <begin position="790"/>
        <end position="925"/>
    </location>
</feature>
<feature type="region of interest" description="Disordered" evidence="5">
    <location>
        <begin position="1493"/>
        <end position="1544"/>
    </location>
</feature>
<dbReference type="InterPro" id="IPR035963">
    <property type="entry name" value="FERM_2"/>
</dbReference>
<feature type="domain" description="N-terminal Ras-GEF" evidence="7">
    <location>
        <begin position="1053"/>
        <end position="1225"/>
    </location>
</feature>
<dbReference type="PROSITE" id="PS50088">
    <property type="entry name" value="ANK_REPEAT"/>
    <property type="match status" value="2"/>
</dbReference>
<dbReference type="CDD" id="cd00934">
    <property type="entry name" value="PTB"/>
    <property type="match status" value="1"/>
</dbReference>
<dbReference type="InterPro" id="IPR011993">
    <property type="entry name" value="PH-like_dom_sf"/>
</dbReference>
<feature type="compositionally biased region" description="Basic and acidic residues" evidence="5">
    <location>
        <begin position="262"/>
        <end position="277"/>
    </location>
</feature>
<accession>A0A7M5WS33</accession>
<evidence type="ECO:0000256" key="2">
    <source>
        <dbReference type="ARBA" id="ARBA00023043"/>
    </source>
</evidence>
<dbReference type="SUPFAM" id="SSF48403">
    <property type="entry name" value="Ankyrin repeat"/>
    <property type="match status" value="1"/>
</dbReference>
<feature type="repeat" description="ANK" evidence="3">
    <location>
        <begin position="322"/>
        <end position="354"/>
    </location>
</feature>
<dbReference type="Gene3D" id="2.30.29.30">
    <property type="entry name" value="Pleckstrin-homology domain (PH domain)/Phosphotyrosine-binding domain (PTB)"/>
    <property type="match status" value="2"/>
</dbReference>
<dbReference type="SUPFAM" id="SSF48366">
    <property type="entry name" value="Ras GEF"/>
    <property type="match status" value="1"/>
</dbReference>
<feature type="compositionally biased region" description="Polar residues" evidence="5">
    <location>
        <begin position="822"/>
        <end position="834"/>
    </location>
</feature>
<feature type="region of interest" description="Disordered" evidence="5">
    <location>
        <begin position="452"/>
        <end position="488"/>
    </location>
</feature>
<dbReference type="SUPFAM" id="SSF47031">
    <property type="entry name" value="Second domain of FERM"/>
    <property type="match status" value="1"/>
</dbReference>
<feature type="compositionally biased region" description="Low complexity" evidence="5">
    <location>
        <begin position="883"/>
        <end position="902"/>
    </location>
</feature>
<feature type="compositionally biased region" description="Polar residues" evidence="5">
    <location>
        <begin position="792"/>
        <end position="804"/>
    </location>
</feature>
<organism evidence="8 9">
    <name type="scientific">Clytia hemisphaerica</name>
    <dbReference type="NCBI Taxonomy" id="252671"/>
    <lineage>
        <taxon>Eukaryota</taxon>
        <taxon>Metazoa</taxon>
        <taxon>Cnidaria</taxon>
        <taxon>Hydrozoa</taxon>
        <taxon>Hydroidolina</taxon>
        <taxon>Leptothecata</taxon>
        <taxon>Obeliida</taxon>
        <taxon>Clytiidae</taxon>
        <taxon>Clytia</taxon>
    </lineage>
</organism>
<dbReference type="InterPro" id="IPR023578">
    <property type="entry name" value="Ras_GEF_dom_sf"/>
</dbReference>
<keyword evidence="2 3" id="KW-0040">ANK repeat</keyword>
<dbReference type="Gene3D" id="1.25.40.20">
    <property type="entry name" value="Ankyrin repeat-containing domain"/>
    <property type="match status" value="1"/>
</dbReference>
<feature type="region of interest" description="Disordered" evidence="5">
    <location>
        <begin position="1"/>
        <end position="25"/>
    </location>
</feature>
<protein>
    <submittedName>
        <fullName evidence="8">Uncharacterized protein</fullName>
    </submittedName>
</protein>
<evidence type="ECO:0000259" key="6">
    <source>
        <dbReference type="PROSITE" id="PS01179"/>
    </source>
</evidence>
<dbReference type="PROSITE" id="PS01179">
    <property type="entry name" value="PID"/>
    <property type="match status" value="1"/>
</dbReference>
<dbReference type="InterPro" id="IPR016024">
    <property type="entry name" value="ARM-type_fold"/>
</dbReference>
<dbReference type="InterPro" id="IPR000651">
    <property type="entry name" value="Ras-like_Gua-exchang_fac_N"/>
</dbReference>
<dbReference type="Pfam" id="PF12796">
    <property type="entry name" value="Ank_2"/>
    <property type="match status" value="1"/>
</dbReference>
<dbReference type="InterPro" id="IPR006020">
    <property type="entry name" value="PTB/PI_dom"/>
</dbReference>
<feature type="compositionally biased region" description="Basic residues" evidence="5">
    <location>
        <begin position="1"/>
        <end position="10"/>
    </location>
</feature>
<sequence>MLRRIFKRKPKAPESTSNGRRRSSEIHLTEEEKDGLIVTNVNNDEDKTDNYDELSFIVDYIGSDYVSEAQSVPLLMETLKRIKKQHHKTIRVDLVLKSGILKVIDNEQSGALLITAPLYAIALAAQEQLRGFETAFALNITRRRIHMCHVFQAGSRLEATAIVRAIAVSFRSVAKDLKEKRENAGERVRSDSERAHSDTDAVRKHGETVLDVVDATSTSHQKRKKFVPSEEDIVEGDKASDEEIVSVLVHQSTDTVEQEAEESGKNKKPRGDSIEIQSEKSVDVPVIDLFEKALQAIQQHDLKLLERCIDEGLSVDAIITSTSLTLLHHAVINNNAEITEFLLDKGADVNKEGPKDQTALHFAAANGNGPIAMVLLAHNANVRATDSKFHTPLHLSAANLQSLQVSVILVEHGARIEDNDIEGDRPVDLHPDLREIQNRLIQSNIDTFASAEIDRSRSNSNCSSTSSSFKSVSRSPSNSTNKMAYNRSPWRLRASSSLQSIRDVDGDSLSPMSHRKTDIVSPSPASLRKETDEEILSDVIPTNKIASSISSPDPTKSDQEDREVLSGYSSARRDSTTDDSEFEARVVKGEFFSDDGIVTESEDEIRNMRDLIDQKTLHSGKGGLPGMSESFGKISRKNTVTNSLGLLVTLSGNAECQSSILAHLCLPKASQQLINLAHSVVASTTNLTQIAQMLHNLFTVSGPSGRKKCFDAGLLKTVVDLLDATEPIQSTCLQILNDMFKTENERDYSGNMSGIPIEPLLTIVKNNDTDSYITDVISDQNTLNDKMKTRISRSSDSGYPNSPSLVERSASIKKRNEDSDSSDVGTNGIASFSRSKSKIKNDSIPLSNLESSIGRGRSQSFNSSVDTINSVRDSSPSVNLRVNNGRYNSESESNSSSGHYNSTKARRISKGSTCSVDNPISRPTSTRVGARHIAMKMLAASSRSHKLQEELAKPQILKLLLGCLVDPDDEIILQATETLANIAMNIETHLQLQVENTDEALFKLVDHNNLKIQYQAARGLVYLGHTDINDKYIYDYISGEDSNSTVVYMEEDGRSHIRGSTVENLVLTLTQPKGIYLLWGGAHNLPPSPNQRKSLRHTSSKSRSKTIPSENQIINFILSTYQTFVHPIIFMRLLLHRFREPNAYKMFHLIQDEQQGPMEHYAPLPIIHARLMRVWICWLENYAQDFVTFPTLKDELSILTNPMRSIDGPYAPCASKLEQLLFKVADTASANTNVYRFESESHHNILYEQCYKAIKEGKLPCSEDDCVYLISLQLYIEDICLYGQDFPQRLKTIESITMTRLKQNFGSAILSSKHLLKRIKSQYEIIVSEQPTERNAKHNFVDCCQGMSGYGCTFFKVKQRIPNSRSRKKFHISRLFGISAHRIVLLDDRTKVCVEKFHPKYLHRTEQLEDSLTVKIILNRNKTNNRVIEMQLENRLIFKELSNHILTCRMEVNFQGYENIDTQPWSLLSENLGTWGNMALQLHTSKNKTELIDDFSGEDNRKRGRSTTTTNYPMSRLPNSTGVISSSAPKNYSHSAPAKQESSGWSGNALRSVILLKSERNFKKPGRRW</sequence>
<dbReference type="InterPro" id="IPR019748">
    <property type="entry name" value="FERM_central"/>
</dbReference>
<name>A0A7M5WS33_9CNID</name>
<evidence type="ECO:0000256" key="4">
    <source>
        <dbReference type="PROSITE-ProRule" id="PRU00135"/>
    </source>
</evidence>
<dbReference type="PANTHER" id="PTHR24171">
    <property type="entry name" value="ANKYRIN REPEAT DOMAIN-CONTAINING PROTEIN 39-RELATED"/>
    <property type="match status" value="1"/>
</dbReference>
<evidence type="ECO:0000256" key="3">
    <source>
        <dbReference type="PROSITE-ProRule" id="PRU00023"/>
    </source>
</evidence>
<dbReference type="Gene3D" id="1.25.10.10">
    <property type="entry name" value="Leucine-rich Repeat Variant"/>
    <property type="match status" value="1"/>
</dbReference>
<evidence type="ECO:0000259" key="7">
    <source>
        <dbReference type="PROSITE" id="PS50212"/>
    </source>
</evidence>
<reference evidence="8" key="1">
    <citation type="submission" date="2021-01" db="UniProtKB">
        <authorList>
            <consortium name="EnsemblMetazoa"/>
        </authorList>
    </citation>
    <scope>IDENTIFICATION</scope>
</reference>
<proteinExistence type="predicted"/>
<feature type="compositionally biased region" description="Low complexity" evidence="5">
    <location>
        <begin position="458"/>
        <end position="479"/>
    </location>
</feature>
<dbReference type="Gene3D" id="1.20.870.10">
    <property type="entry name" value="Son of sevenless (SoS) protein Chain: S domain 1"/>
    <property type="match status" value="1"/>
</dbReference>
<feature type="compositionally biased region" description="Polar residues" evidence="5">
    <location>
        <begin position="910"/>
        <end position="925"/>
    </location>
</feature>
<dbReference type="SUPFAM" id="SSF48371">
    <property type="entry name" value="ARM repeat"/>
    <property type="match status" value="1"/>
</dbReference>
<dbReference type="CDD" id="cd14473">
    <property type="entry name" value="FERM_B-lobe"/>
    <property type="match status" value="1"/>
</dbReference>
<dbReference type="InterPro" id="IPR036770">
    <property type="entry name" value="Ankyrin_rpt-contain_sf"/>
</dbReference>
<dbReference type="OrthoDB" id="20825at2759"/>
<evidence type="ECO:0000313" key="8">
    <source>
        <dbReference type="EnsemblMetazoa" id="CLYHEMP008566.1"/>
    </source>
</evidence>
<feature type="region of interest" description="Disordered" evidence="5">
    <location>
        <begin position="251"/>
        <end position="277"/>
    </location>
</feature>
<dbReference type="InterPro" id="IPR002110">
    <property type="entry name" value="Ankyrin_rpt"/>
</dbReference>
<evidence type="ECO:0000256" key="5">
    <source>
        <dbReference type="SAM" id="MobiDB-lite"/>
    </source>
</evidence>